<evidence type="ECO:0000256" key="4">
    <source>
        <dbReference type="ARBA" id="ARBA00022827"/>
    </source>
</evidence>
<dbReference type="Pfam" id="PF00441">
    <property type="entry name" value="Acyl-CoA_dh_1"/>
    <property type="match status" value="1"/>
</dbReference>
<dbReference type="RefSeq" id="WP_072937235.1">
    <property type="nucleotide sequence ID" value="NZ_CP070609.1"/>
</dbReference>
<dbReference type="Pfam" id="PF02771">
    <property type="entry name" value="Acyl-CoA_dh_N"/>
    <property type="match status" value="1"/>
</dbReference>
<dbReference type="InterPro" id="IPR013786">
    <property type="entry name" value="AcylCoA_DH/ox_N"/>
</dbReference>
<dbReference type="Gene3D" id="1.10.540.10">
    <property type="entry name" value="Acyl-CoA dehydrogenase/oxidase, N-terminal domain"/>
    <property type="match status" value="1"/>
</dbReference>
<evidence type="ECO:0000256" key="5">
    <source>
        <dbReference type="ARBA" id="ARBA00022946"/>
    </source>
</evidence>
<dbReference type="InterPro" id="IPR006089">
    <property type="entry name" value="Acyl-CoA_DH_CS"/>
</dbReference>
<dbReference type="Gene3D" id="1.20.140.10">
    <property type="entry name" value="Butyryl-CoA Dehydrogenase, subunit A, domain 3"/>
    <property type="match status" value="1"/>
</dbReference>
<evidence type="ECO:0000256" key="3">
    <source>
        <dbReference type="ARBA" id="ARBA00022630"/>
    </source>
</evidence>
<comment type="pathway">
    <text evidence="7">Amino-acid metabolism; lysine degradation.</text>
</comment>
<organism evidence="16 17">
    <name type="scientific">Rhodococcus koreensis</name>
    <dbReference type="NCBI Taxonomy" id="99653"/>
    <lineage>
        <taxon>Bacteria</taxon>
        <taxon>Bacillati</taxon>
        <taxon>Actinomycetota</taxon>
        <taxon>Actinomycetes</taxon>
        <taxon>Mycobacteriales</taxon>
        <taxon>Nocardiaceae</taxon>
        <taxon>Rhodococcus</taxon>
    </lineage>
</organism>
<dbReference type="CDD" id="cd01151">
    <property type="entry name" value="GCD"/>
    <property type="match status" value="1"/>
</dbReference>
<dbReference type="InterPro" id="IPR036250">
    <property type="entry name" value="AcylCo_DH-like_C"/>
</dbReference>
<evidence type="ECO:0000256" key="10">
    <source>
        <dbReference type="ARBA" id="ARBA00049493"/>
    </source>
</evidence>
<comment type="catalytic activity">
    <reaction evidence="10">
        <text>glutaryl-CoA + oxidized [electron-transfer flavoprotein] + 2 H(+) = (2E)-butenoyl-CoA + reduced [electron-transfer flavoprotein] + CO2</text>
        <dbReference type="Rhea" id="RHEA:13389"/>
        <dbReference type="Rhea" id="RHEA-COMP:10685"/>
        <dbReference type="Rhea" id="RHEA-COMP:10686"/>
        <dbReference type="ChEBI" id="CHEBI:15378"/>
        <dbReference type="ChEBI" id="CHEBI:16526"/>
        <dbReference type="ChEBI" id="CHEBI:57332"/>
        <dbReference type="ChEBI" id="CHEBI:57378"/>
        <dbReference type="ChEBI" id="CHEBI:57692"/>
        <dbReference type="ChEBI" id="CHEBI:58307"/>
        <dbReference type="EC" id="1.3.8.6"/>
    </reaction>
</comment>
<dbReference type="InterPro" id="IPR046373">
    <property type="entry name" value="Acyl-CoA_Oxase/DH_mid-dom_sf"/>
</dbReference>
<sequence>MTTHSHPRPFSAVDPLDIDTLYSDDELAVRDTVRKFCAEHVTPHVADWFEAGELPGARELAKEFGKLGVLGMHLEGYGCGGSSAVHYGLACLELEACDSGIRSLVSVQGSLAMFSIWNNGSEEQKNQWLPGMAAGEIIGCFGLTEPDAGSDPASMSTRAKRDGSDWILSGRKMWITNGSIADVAVVWAATDDGVRGFIVPTDTPGFSAPVIKHKMSLRASVTSELVLDDVRLPESAMLPGARGVRAPLSSLSEARYGIVWGAMGAARSAWEAALQYSKDRAQFGRPIGGFQLTQAKLADMAVELHKGQLLSLHLGRLKDTAGLRPDQVSFGKLNNTREAIEICRTARTILGGNGISLEFPVIRHMVNLESVLTYEGTPEMHQLVLGQAFTGENAFRG</sequence>
<feature type="domain" description="Acyl-CoA oxidase/dehydrogenase middle" evidence="14">
    <location>
        <begin position="140"/>
        <end position="230"/>
    </location>
</feature>
<evidence type="ECO:0000256" key="11">
    <source>
        <dbReference type="ARBA" id="ARBA00052546"/>
    </source>
</evidence>
<dbReference type="InterPro" id="IPR009100">
    <property type="entry name" value="AcylCoA_DH/oxidase_NM_dom_sf"/>
</dbReference>
<keyword evidence="3 12" id="KW-0285">Flavoprotein</keyword>
<reference evidence="17" key="1">
    <citation type="submission" date="2016-10" db="EMBL/GenBank/DDBJ databases">
        <authorList>
            <person name="Varghese N."/>
            <person name="Submissions S."/>
        </authorList>
    </citation>
    <scope>NUCLEOTIDE SEQUENCE [LARGE SCALE GENOMIC DNA]</scope>
    <source>
        <strain evidence="17">DSM 44498</strain>
    </source>
</reference>
<comment type="cofactor">
    <cofactor evidence="1 12">
        <name>FAD</name>
        <dbReference type="ChEBI" id="CHEBI:57692"/>
    </cofactor>
</comment>
<accession>A0A1H4XSV8</accession>
<evidence type="ECO:0000259" key="13">
    <source>
        <dbReference type="Pfam" id="PF00441"/>
    </source>
</evidence>
<gene>
    <name evidence="16" type="ORF">SAMN04490239_6747</name>
</gene>
<dbReference type="Pfam" id="PF02770">
    <property type="entry name" value="Acyl-CoA_dh_M"/>
    <property type="match status" value="1"/>
</dbReference>
<dbReference type="InterPro" id="IPR006091">
    <property type="entry name" value="Acyl-CoA_Oxase/DH_mid-dom"/>
</dbReference>
<dbReference type="GO" id="GO:0046949">
    <property type="term" value="P:fatty-acyl-CoA biosynthetic process"/>
    <property type="evidence" value="ECO:0007669"/>
    <property type="project" value="TreeGrafter"/>
</dbReference>
<dbReference type="SUPFAM" id="SSF56645">
    <property type="entry name" value="Acyl-CoA dehydrogenase NM domain-like"/>
    <property type="match status" value="1"/>
</dbReference>
<dbReference type="GO" id="GO:0004361">
    <property type="term" value="F:glutaryl-CoA dehydrogenase activity"/>
    <property type="evidence" value="ECO:0007669"/>
    <property type="project" value="UniProtKB-EC"/>
</dbReference>
<evidence type="ECO:0000256" key="1">
    <source>
        <dbReference type="ARBA" id="ARBA00001974"/>
    </source>
</evidence>
<dbReference type="FunFam" id="2.40.110.10:FF:000002">
    <property type="entry name" value="Acyl-CoA dehydrogenase fadE12"/>
    <property type="match status" value="1"/>
</dbReference>
<evidence type="ECO:0000256" key="8">
    <source>
        <dbReference type="ARBA" id="ARBA00037927"/>
    </source>
</evidence>
<dbReference type="OrthoDB" id="9770681at2"/>
<evidence type="ECO:0000313" key="16">
    <source>
        <dbReference type="EMBL" id="SED08627.1"/>
    </source>
</evidence>
<proteinExistence type="inferred from homology"/>
<keyword evidence="17" id="KW-1185">Reference proteome</keyword>
<dbReference type="SUPFAM" id="SSF47203">
    <property type="entry name" value="Acyl-CoA dehydrogenase C-terminal domain-like"/>
    <property type="match status" value="1"/>
</dbReference>
<dbReference type="InterPro" id="IPR052033">
    <property type="entry name" value="Glutaryl-CoA_DH_mitochondrial"/>
</dbReference>
<evidence type="ECO:0000256" key="9">
    <source>
        <dbReference type="ARBA" id="ARBA00039033"/>
    </source>
</evidence>
<comment type="similarity">
    <text evidence="2 12">Belongs to the acyl-CoA dehydrogenase family.</text>
</comment>
<evidence type="ECO:0000256" key="6">
    <source>
        <dbReference type="ARBA" id="ARBA00023002"/>
    </source>
</evidence>
<dbReference type="EMBL" id="FNSV01000005">
    <property type="protein sequence ID" value="SED08627.1"/>
    <property type="molecule type" value="Genomic_DNA"/>
</dbReference>
<name>A0A1H4XSV8_9NOCA</name>
<evidence type="ECO:0000259" key="14">
    <source>
        <dbReference type="Pfam" id="PF02770"/>
    </source>
</evidence>
<keyword evidence="6 12" id="KW-0560">Oxidoreductase</keyword>
<dbReference type="InterPro" id="IPR037069">
    <property type="entry name" value="AcylCoA_DH/ox_N_sf"/>
</dbReference>
<evidence type="ECO:0000259" key="15">
    <source>
        <dbReference type="Pfam" id="PF02771"/>
    </source>
</evidence>
<dbReference type="PANTHER" id="PTHR42807:SF1">
    <property type="entry name" value="GLUTARYL-COA DEHYDROGENASE, MITOCHONDRIAL"/>
    <property type="match status" value="1"/>
</dbReference>
<feature type="domain" description="Acyl-CoA dehydrogenase/oxidase C-terminal" evidence="13">
    <location>
        <begin position="242"/>
        <end position="387"/>
    </location>
</feature>
<comment type="pathway">
    <text evidence="8">Amino-acid metabolism; tryptophan metabolism.</text>
</comment>
<feature type="domain" description="Acyl-CoA dehydrogenase/oxidase N-terminal" evidence="15">
    <location>
        <begin position="23"/>
        <end position="136"/>
    </location>
</feature>
<dbReference type="GO" id="GO:0050660">
    <property type="term" value="F:flavin adenine dinucleotide binding"/>
    <property type="evidence" value="ECO:0007669"/>
    <property type="project" value="InterPro"/>
</dbReference>
<dbReference type="GO" id="GO:0033539">
    <property type="term" value="P:fatty acid beta-oxidation using acyl-CoA dehydrogenase"/>
    <property type="evidence" value="ECO:0007669"/>
    <property type="project" value="TreeGrafter"/>
</dbReference>
<dbReference type="FunFam" id="1.10.540.10:FF:000026">
    <property type="entry name" value="Acyl-CoA dehydrogenase medium chain"/>
    <property type="match status" value="1"/>
</dbReference>
<dbReference type="EC" id="1.3.8.6" evidence="9"/>
<keyword evidence="5" id="KW-0809">Transit peptide</keyword>
<comment type="catalytic activity">
    <reaction evidence="11">
        <text>a 2,3-saturated acyl-CoA + A = a 2,3-dehydroacyl-CoA + AH2</text>
        <dbReference type="Rhea" id="RHEA:48608"/>
        <dbReference type="ChEBI" id="CHEBI:13193"/>
        <dbReference type="ChEBI" id="CHEBI:17499"/>
        <dbReference type="ChEBI" id="CHEBI:60015"/>
        <dbReference type="ChEBI" id="CHEBI:65111"/>
    </reaction>
</comment>
<evidence type="ECO:0000256" key="12">
    <source>
        <dbReference type="RuleBase" id="RU362125"/>
    </source>
</evidence>
<dbReference type="PROSITE" id="PS00072">
    <property type="entry name" value="ACYL_COA_DH_1"/>
    <property type="match status" value="1"/>
</dbReference>
<dbReference type="AlphaFoldDB" id="A0A1H4XSV8"/>
<dbReference type="Proteomes" id="UP000183561">
    <property type="component" value="Unassembled WGS sequence"/>
</dbReference>
<dbReference type="PANTHER" id="PTHR42807">
    <property type="entry name" value="GLUTARYL-COA DEHYDROGENASE, MITOCHONDRIAL"/>
    <property type="match status" value="1"/>
</dbReference>
<dbReference type="GO" id="GO:0000062">
    <property type="term" value="F:fatty-acyl-CoA binding"/>
    <property type="evidence" value="ECO:0007669"/>
    <property type="project" value="TreeGrafter"/>
</dbReference>
<evidence type="ECO:0000256" key="7">
    <source>
        <dbReference type="ARBA" id="ARBA00037899"/>
    </source>
</evidence>
<keyword evidence="4 12" id="KW-0274">FAD</keyword>
<dbReference type="Gene3D" id="2.40.110.10">
    <property type="entry name" value="Butyryl-CoA Dehydrogenase, subunit A, domain 2"/>
    <property type="match status" value="1"/>
</dbReference>
<dbReference type="InterPro" id="IPR009075">
    <property type="entry name" value="AcylCo_DH/oxidase_C"/>
</dbReference>
<evidence type="ECO:0000313" key="17">
    <source>
        <dbReference type="Proteomes" id="UP000183561"/>
    </source>
</evidence>
<protein>
    <recommendedName>
        <fullName evidence="9">glutaryl-CoA dehydrogenase (ETF)</fullName>
        <ecNumber evidence="9">1.3.8.6</ecNumber>
    </recommendedName>
</protein>
<evidence type="ECO:0000256" key="2">
    <source>
        <dbReference type="ARBA" id="ARBA00009347"/>
    </source>
</evidence>